<dbReference type="InterPro" id="IPR013087">
    <property type="entry name" value="Znf_C2H2_type"/>
</dbReference>
<evidence type="ECO:0000313" key="17">
    <source>
        <dbReference type="Proteomes" id="UP001059596"/>
    </source>
</evidence>
<dbReference type="GO" id="GO:0000981">
    <property type="term" value="F:DNA-binding transcription factor activity, RNA polymerase II-specific"/>
    <property type="evidence" value="ECO:0007669"/>
    <property type="project" value="TreeGrafter"/>
</dbReference>
<dbReference type="GO" id="GO:0008270">
    <property type="term" value="F:zinc ion binding"/>
    <property type="evidence" value="ECO:0007669"/>
    <property type="project" value="UniProtKB-UniRule"/>
</dbReference>
<dbReference type="Gene3D" id="3.40.1800.20">
    <property type="match status" value="1"/>
</dbReference>
<feature type="region of interest" description="Disordered" evidence="13">
    <location>
        <begin position="468"/>
        <end position="510"/>
    </location>
</feature>
<dbReference type="FunFam" id="3.30.160.60:FF:000325">
    <property type="entry name" value="ZFP90 zinc finger protein"/>
    <property type="match status" value="1"/>
</dbReference>
<evidence type="ECO:0000256" key="1">
    <source>
        <dbReference type="ARBA" id="ARBA00004123"/>
    </source>
</evidence>
<evidence type="ECO:0000256" key="12">
    <source>
        <dbReference type="SAM" id="Coils"/>
    </source>
</evidence>
<keyword evidence="9" id="KW-0539">Nucleus</keyword>
<evidence type="ECO:0000256" key="11">
    <source>
        <dbReference type="PROSITE-ProRule" id="PRU01263"/>
    </source>
</evidence>
<evidence type="ECO:0000256" key="3">
    <source>
        <dbReference type="ARBA" id="ARBA00022737"/>
    </source>
</evidence>
<keyword evidence="4 10" id="KW-0863">Zinc-finger</keyword>
<dbReference type="SMART" id="SM00355">
    <property type="entry name" value="ZnF_C2H2"/>
    <property type="match status" value="5"/>
</dbReference>
<evidence type="ECO:0000256" key="2">
    <source>
        <dbReference type="ARBA" id="ARBA00022723"/>
    </source>
</evidence>
<keyword evidence="5 11" id="KW-0862">Zinc</keyword>
<comment type="caution">
    <text evidence="16">The sequence shown here is derived from an EMBL/GenBank/DDBJ whole genome shotgun (WGS) entry which is preliminary data.</text>
</comment>
<evidence type="ECO:0000256" key="9">
    <source>
        <dbReference type="ARBA" id="ARBA00023242"/>
    </source>
</evidence>
<feature type="binding site" evidence="11">
    <location>
        <position position="367"/>
    </location>
    <ligand>
        <name>Zn(2+)</name>
        <dbReference type="ChEBI" id="CHEBI:29105"/>
    </ligand>
</feature>
<feature type="domain" description="ZAD" evidence="15">
    <location>
        <begin position="312"/>
        <end position="391"/>
    </location>
</feature>
<reference evidence="16" key="1">
    <citation type="journal article" date="2023" name="Genome Biol. Evol.">
        <title>Long-read-based Genome Assembly of Drosophila gunungcola Reveals Fewer Chemosensory Genes in Flower-breeding Species.</title>
        <authorList>
            <person name="Negi A."/>
            <person name="Liao B.Y."/>
            <person name="Yeh S.D."/>
        </authorList>
    </citation>
    <scope>NUCLEOTIDE SEQUENCE</scope>
    <source>
        <strain evidence="16">Sukarami</strain>
    </source>
</reference>
<dbReference type="AlphaFoldDB" id="A0A9Q0BUQ7"/>
<keyword evidence="17" id="KW-1185">Reference proteome</keyword>
<dbReference type="Pfam" id="PF07776">
    <property type="entry name" value="zf-AD"/>
    <property type="match status" value="1"/>
</dbReference>
<feature type="binding site" evidence="11">
    <location>
        <position position="314"/>
    </location>
    <ligand>
        <name>Zn(2+)</name>
        <dbReference type="ChEBI" id="CHEBI:29105"/>
    </ligand>
</feature>
<dbReference type="PANTHER" id="PTHR24409">
    <property type="entry name" value="ZINC FINGER PROTEIN 142"/>
    <property type="match status" value="1"/>
</dbReference>
<keyword evidence="12" id="KW-0175">Coiled coil</keyword>
<evidence type="ECO:0000259" key="15">
    <source>
        <dbReference type="PROSITE" id="PS51915"/>
    </source>
</evidence>
<keyword evidence="6" id="KW-0805">Transcription regulation</keyword>
<accession>A0A9Q0BUQ7</accession>
<evidence type="ECO:0000259" key="14">
    <source>
        <dbReference type="PROSITE" id="PS50157"/>
    </source>
</evidence>
<dbReference type="InterPro" id="IPR036236">
    <property type="entry name" value="Znf_C2H2_sf"/>
</dbReference>
<evidence type="ECO:0000256" key="5">
    <source>
        <dbReference type="ARBA" id="ARBA00022833"/>
    </source>
</evidence>
<name>A0A9Q0BUQ7_9MUSC</name>
<keyword evidence="7" id="KW-0238">DNA-binding</keyword>
<dbReference type="SUPFAM" id="SSF57667">
    <property type="entry name" value="beta-beta-alpha zinc fingers"/>
    <property type="match status" value="3"/>
</dbReference>
<dbReference type="PROSITE" id="PS00028">
    <property type="entry name" value="ZINC_FINGER_C2H2_1"/>
    <property type="match status" value="5"/>
</dbReference>
<evidence type="ECO:0000256" key="7">
    <source>
        <dbReference type="ARBA" id="ARBA00023125"/>
    </source>
</evidence>
<protein>
    <submittedName>
        <fullName evidence="16">Uncharacterized protein</fullName>
    </submittedName>
</protein>
<feature type="domain" description="C2H2-type" evidence="14">
    <location>
        <begin position="266"/>
        <end position="293"/>
    </location>
</feature>
<dbReference type="PANTHER" id="PTHR24409:SF295">
    <property type="entry name" value="AZ2-RELATED"/>
    <property type="match status" value="1"/>
</dbReference>
<dbReference type="GO" id="GO:0005634">
    <property type="term" value="C:nucleus"/>
    <property type="evidence" value="ECO:0007669"/>
    <property type="project" value="UniProtKB-SubCell"/>
</dbReference>
<keyword evidence="3" id="KW-0677">Repeat</keyword>
<dbReference type="InterPro" id="IPR012934">
    <property type="entry name" value="Znf_AD"/>
</dbReference>
<proteinExistence type="predicted"/>
<dbReference type="SUPFAM" id="SSF57716">
    <property type="entry name" value="Glucocorticoid receptor-like (DNA-binding domain)"/>
    <property type="match status" value="1"/>
</dbReference>
<keyword evidence="2 11" id="KW-0479">Metal-binding</keyword>
<feature type="domain" description="C2H2-type" evidence="14">
    <location>
        <begin position="542"/>
        <end position="571"/>
    </location>
</feature>
<feature type="binding site" evidence="11">
    <location>
        <position position="364"/>
    </location>
    <ligand>
        <name>Zn(2+)</name>
        <dbReference type="ChEBI" id="CHEBI:29105"/>
    </ligand>
</feature>
<gene>
    <name evidence="16" type="ORF">M5D96_001092</name>
</gene>
<keyword evidence="8" id="KW-0804">Transcription</keyword>
<sequence length="587" mass="68220">MNITSSPKVLMKCRICLGDSEEQTMSSLFDDEAENDDLLIEKVEFCCGIKVYWETSFPDSERPEDLLQASDGEYMEYLYEKLQLNSGLENNYQEEISQTTEEEQQLEDNVQEVLDVNGYIIDEQIEEENETDSSLLNEEYYEVDYEELHEDDFLSTSPSPDPSPKEDPRNSGRFRKLGRPRKPDSELKFKRKEISAQGKATKSKIEDKLVCNLICNKAFRQMGELRAHIRRHTGVRPYKCMYCDRHFYDRSERVRHERVHTNTRPYACQECGKTFTHTAILKNHLLVHSGEKNYRIVDIRTARTSKIMPEYMLCRICLTEDINSEAMAPLFDDDDAQCRELVRKIEEVGSIKLVPLQNIPSMLCYSCVERLTSAHKFRELCQESERTFATNVVKAEMKSEPTDDVPHIVADHIEYIYESANDFIDGVEEDIEMENMMEERLEDGVAEITQPYDINNVVDELDENDLLVRKSRMTKRGRGRPRGSGSGHARSLSQERPSVQSSCKSSPEESSTNIMCEICGNIYSKRAALNIHMRRHMAEKPFECECRPCNKTFSRKHQLEQHIGTMTHQQTVRNHQNNEPMRHSEIY</sequence>
<dbReference type="SMART" id="SM00868">
    <property type="entry name" value="zf-AD"/>
    <property type="match status" value="2"/>
</dbReference>
<feature type="coiled-coil region" evidence="12">
    <location>
        <begin position="89"/>
        <end position="116"/>
    </location>
</feature>
<feature type="domain" description="C2H2-type" evidence="14">
    <location>
        <begin position="514"/>
        <end position="541"/>
    </location>
</feature>
<dbReference type="EMBL" id="JAMKOV010000001">
    <property type="protein sequence ID" value="KAI8044916.1"/>
    <property type="molecule type" value="Genomic_DNA"/>
</dbReference>
<feature type="domain" description="C2H2-type" evidence="14">
    <location>
        <begin position="209"/>
        <end position="237"/>
    </location>
</feature>
<feature type="compositionally biased region" description="Basic residues" evidence="13">
    <location>
        <begin position="469"/>
        <end position="481"/>
    </location>
</feature>
<feature type="region of interest" description="Disordered" evidence="13">
    <location>
        <begin position="151"/>
        <end position="187"/>
    </location>
</feature>
<dbReference type="Proteomes" id="UP001059596">
    <property type="component" value="Chromosome 3R"/>
</dbReference>
<evidence type="ECO:0000256" key="4">
    <source>
        <dbReference type="ARBA" id="ARBA00022771"/>
    </source>
</evidence>
<organism evidence="16 17">
    <name type="scientific">Drosophila gunungcola</name>
    <name type="common">fruit fly</name>
    <dbReference type="NCBI Taxonomy" id="103775"/>
    <lineage>
        <taxon>Eukaryota</taxon>
        <taxon>Metazoa</taxon>
        <taxon>Ecdysozoa</taxon>
        <taxon>Arthropoda</taxon>
        <taxon>Hexapoda</taxon>
        <taxon>Insecta</taxon>
        <taxon>Pterygota</taxon>
        <taxon>Neoptera</taxon>
        <taxon>Endopterygota</taxon>
        <taxon>Diptera</taxon>
        <taxon>Brachycera</taxon>
        <taxon>Muscomorpha</taxon>
        <taxon>Ephydroidea</taxon>
        <taxon>Drosophilidae</taxon>
        <taxon>Drosophila</taxon>
        <taxon>Sophophora</taxon>
    </lineage>
</organism>
<dbReference type="Pfam" id="PF00096">
    <property type="entry name" value="zf-C2H2"/>
    <property type="match status" value="3"/>
</dbReference>
<dbReference type="GO" id="GO:0000977">
    <property type="term" value="F:RNA polymerase II transcription regulatory region sequence-specific DNA binding"/>
    <property type="evidence" value="ECO:0007669"/>
    <property type="project" value="TreeGrafter"/>
</dbReference>
<evidence type="ECO:0000256" key="8">
    <source>
        <dbReference type="ARBA" id="ARBA00023163"/>
    </source>
</evidence>
<dbReference type="Gene3D" id="3.30.160.60">
    <property type="entry name" value="Classic Zinc Finger"/>
    <property type="match status" value="5"/>
</dbReference>
<feature type="compositionally biased region" description="Low complexity" evidence="13">
    <location>
        <begin position="487"/>
        <end position="510"/>
    </location>
</feature>
<dbReference type="PROSITE" id="PS51915">
    <property type="entry name" value="ZAD"/>
    <property type="match status" value="1"/>
</dbReference>
<feature type="binding site" evidence="11">
    <location>
        <position position="317"/>
    </location>
    <ligand>
        <name>Zn(2+)</name>
        <dbReference type="ChEBI" id="CHEBI:29105"/>
    </ligand>
</feature>
<evidence type="ECO:0000256" key="6">
    <source>
        <dbReference type="ARBA" id="ARBA00023015"/>
    </source>
</evidence>
<comment type="subcellular location">
    <subcellularLocation>
        <location evidence="1">Nucleus</location>
    </subcellularLocation>
</comment>
<dbReference type="FunFam" id="3.30.160.60:FF:003068">
    <property type="entry name" value="GM23957"/>
    <property type="match status" value="1"/>
</dbReference>
<evidence type="ECO:0000256" key="13">
    <source>
        <dbReference type="SAM" id="MobiDB-lite"/>
    </source>
</evidence>
<dbReference type="PROSITE" id="PS50157">
    <property type="entry name" value="ZINC_FINGER_C2H2_2"/>
    <property type="match status" value="5"/>
</dbReference>
<evidence type="ECO:0000256" key="10">
    <source>
        <dbReference type="PROSITE-ProRule" id="PRU00042"/>
    </source>
</evidence>
<evidence type="ECO:0000313" key="16">
    <source>
        <dbReference type="EMBL" id="KAI8044916.1"/>
    </source>
</evidence>
<feature type="domain" description="C2H2-type" evidence="14">
    <location>
        <begin position="238"/>
        <end position="265"/>
    </location>
</feature>